<dbReference type="SUPFAM" id="SSF57850">
    <property type="entry name" value="RING/U-box"/>
    <property type="match status" value="1"/>
</dbReference>
<dbReference type="Pfam" id="PF13639">
    <property type="entry name" value="zf-RING_2"/>
    <property type="match status" value="1"/>
</dbReference>
<evidence type="ECO:0000256" key="1">
    <source>
        <dbReference type="ARBA" id="ARBA00022723"/>
    </source>
</evidence>
<dbReference type="PANTHER" id="PTHR45798">
    <property type="entry name" value="RING-H2 FINGER PROTEIN ATL61-RELATED-RELATED"/>
    <property type="match status" value="1"/>
</dbReference>
<feature type="domain" description="RING-type" evidence="6">
    <location>
        <begin position="64"/>
        <end position="108"/>
    </location>
</feature>
<keyword evidence="3" id="KW-0862">Zinc</keyword>
<evidence type="ECO:0000256" key="2">
    <source>
        <dbReference type="ARBA" id="ARBA00022771"/>
    </source>
</evidence>
<sequence>MHFLFMGRVHVMQQYKGPLDDSERGKSANKNVQRGRSSSDEPNTVHKVIEIELKEEEGGNQRECHICLSSYEDGEDICYPKNGCCQHIFHKNCISEWLLKHDDCPCCRRRFIGLLEKLEIGEGGKVQRDVPNE</sequence>
<keyword evidence="1" id="KW-0479">Metal-binding</keyword>
<gene>
    <name evidence="7" type="ORF">TDUB1175_LOCUS19460</name>
</gene>
<evidence type="ECO:0000256" key="5">
    <source>
        <dbReference type="SAM" id="MobiDB-lite"/>
    </source>
</evidence>
<name>A0A7R9WCW7_9STRA</name>
<accession>A0A7R9WCW7</accession>
<dbReference type="PROSITE" id="PS50089">
    <property type="entry name" value="ZF_RING_2"/>
    <property type="match status" value="1"/>
</dbReference>
<protein>
    <recommendedName>
        <fullName evidence="6">RING-type domain-containing protein</fullName>
    </recommendedName>
</protein>
<dbReference type="Gene3D" id="3.30.40.10">
    <property type="entry name" value="Zinc/RING finger domain, C3HC4 (zinc finger)"/>
    <property type="match status" value="1"/>
</dbReference>
<dbReference type="InterPro" id="IPR001841">
    <property type="entry name" value="Znf_RING"/>
</dbReference>
<dbReference type="EMBL" id="HBED01038729">
    <property type="protein sequence ID" value="CAD8321044.1"/>
    <property type="molecule type" value="Transcribed_RNA"/>
</dbReference>
<dbReference type="PANTHER" id="PTHR45798:SF97">
    <property type="entry name" value="ALCOHOL-SENSITIVE RING FINGER PROTEIN 1"/>
    <property type="match status" value="1"/>
</dbReference>
<evidence type="ECO:0000256" key="3">
    <source>
        <dbReference type="ARBA" id="ARBA00022833"/>
    </source>
</evidence>
<evidence type="ECO:0000256" key="4">
    <source>
        <dbReference type="PROSITE-ProRule" id="PRU00175"/>
    </source>
</evidence>
<organism evidence="7">
    <name type="scientific">Pseudictyota dubia</name>
    <dbReference type="NCBI Taxonomy" id="2749911"/>
    <lineage>
        <taxon>Eukaryota</taxon>
        <taxon>Sar</taxon>
        <taxon>Stramenopiles</taxon>
        <taxon>Ochrophyta</taxon>
        <taxon>Bacillariophyta</taxon>
        <taxon>Mediophyceae</taxon>
        <taxon>Biddulphiophycidae</taxon>
        <taxon>Eupodiscales</taxon>
        <taxon>Odontellaceae</taxon>
        <taxon>Pseudictyota</taxon>
    </lineage>
</organism>
<dbReference type="InterPro" id="IPR052788">
    <property type="entry name" value="RING-type_E3_ligase_ATL"/>
</dbReference>
<dbReference type="GO" id="GO:0008270">
    <property type="term" value="F:zinc ion binding"/>
    <property type="evidence" value="ECO:0007669"/>
    <property type="project" value="UniProtKB-KW"/>
</dbReference>
<keyword evidence="2 4" id="KW-0863">Zinc-finger</keyword>
<dbReference type="UniPathway" id="UPA00143"/>
<dbReference type="AlphaFoldDB" id="A0A7R9WCW7"/>
<feature type="region of interest" description="Disordered" evidence="5">
    <location>
        <begin position="16"/>
        <end position="45"/>
    </location>
</feature>
<evidence type="ECO:0000313" key="7">
    <source>
        <dbReference type="EMBL" id="CAD8321044.1"/>
    </source>
</evidence>
<proteinExistence type="predicted"/>
<dbReference type="InterPro" id="IPR013083">
    <property type="entry name" value="Znf_RING/FYVE/PHD"/>
</dbReference>
<reference evidence="7" key="1">
    <citation type="submission" date="2021-01" db="EMBL/GenBank/DDBJ databases">
        <authorList>
            <person name="Corre E."/>
            <person name="Pelletier E."/>
            <person name="Niang G."/>
            <person name="Scheremetjew M."/>
            <person name="Finn R."/>
            <person name="Kale V."/>
            <person name="Holt S."/>
            <person name="Cochrane G."/>
            <person name="Meng A."/>
            <person name="Brown T."/>
            <person name="Cohen L."/>
        </authorList>
    </citation>
    <scope>NUCLEOTIDE SEQUENCE</scope>
    <source>
        <strain evidence="7">CCMP147</strain>
    </source>
</reference>
<dbReference type="GO" id="GO:0016567">
    <property type="term" value="P:protein ubiquitination"/>
    <property type="evidence" value="ECO:0007669"/>
    <property type="project" value="UniProtKB-UniPathway"/>
</dbReference>
<evidence type="ECO:0000259" key="6">
    <source>
        <dbReference type="PROSITE" id="PS50089"/>
    </source>
</evidence>